<sequence>DSDRMIFCDPLGIFIHHQLSHWLLVLGILTFMQPHSAGSNSMKGQKAVFEVTSKCGRLCDGIRIPALTELTVCLDIYIRHRIREWAAFTYHIAASGSDQELGIGGKDHTLK</sequence>
<proteinExistence type="predicted"/>
<protein>
    <submittedName>
        <fullName evidence="2">Uncharacterized protein</fullName>
    </submittedName>
</protein>
<feature type="chain" id="PRO_5019438560" evidence="1">
    <location>
        <begin position="38"/>
        <end position="111"/>
    </location>
</feature>
<feature type="signal peptide" evidence="1">
    <location>
        <begin position="1"/>
        <end position="37"/>
    </location>
</feature>
<keyword evidence="1" id="KW-0732">Signal</keyword>
<name>A0A401Q7X3_SCYTO</name>
<evidence type="ECO:0000313" key="3">
    <source>
        <dbReference type="Proteomes" id="UP000288216"/>
    </source>
</evidence>
<feature type="non-terminal residue" evidence="2">
    <location>
        <position position="1"/>
    </location>
</feature>
<dbReference type="STRING" id="75743.A0A401Q7X3"/>
<reference evidence="2 3" key="1">
    <citation type="journal article" date="2018" name="Nat. Ecol. Evol.">
        <title>Shark genomes provide insights into elasmobranch evolution and the origin of vertebrates.</title>
        <authorList>
            <person name="Hara Y"/>
            <person name="Yamaguchi K"/>
            <person name="Onimaru K"/>
            <person name="Kadota M"/>
            <person name="Koyanagi M"/>
            <person name="Keeley SD"/>
            <person name="Tatsumi K"/>
            <person name="Tanaka K"/>
            <person name="Motone F"/>
            <person name="Kageyama Y"/>
            <person name="Nozu R"/>
            <person name="Adachi N"/>
            <person name="Nishimura O"/>
            <person name="Nakagawa R"/>
            <person name="Tanegashima C"/>
            <person name="Kiyatake I"/>
            <person name="Matsumoto R"/>
            <person name="Murakumo K"/>
            <person name="Nishida K"/>
            <person name="Terakita A"/>
            <person name="Kuratani S"/>
            <person name="Sato K"/>
            <person name="Hyodo S Kuraku.S."/>
        </authorList>
    </citation>
    <scope>NUCLEOTIDE SEQUENCE [LARGE SCALE GENOMIC DNA]</scope>
</reference>
<comment type="caution">
    <text evidence="2">The sequence shown here is derived from an EMBL/GenBank/DDBJ whole genome shotgun (WGS) entry which is preliminary data.</text>
</comment>
<gene>
    <name evidence="2" type="ORF">scyTo_0022188</name>
</gene>
<evidence type="ECO:0000313" key="2">
    <source>
        <dbReference type="EMBL" id="GCB81479.1"/>
    </source>
</evidence>
<keyword evidence="3" id="KW-1185">Reference proteome</keyword>
<dbReference type="AlphaFoldDB" id="A0A401Q7X3"/>
<evidence type="ECO:0000256" key="1">
    <source>
        <dbReference type="SAM" id="SignalP"/>
    </source>
</evidence>
<organism evidence="2 3">
    <name type="scientific">Scyliorhinus torazame</name>
    <name type="common">Cloudy catshark</name>
    <name type="synonym">Catulus torazame</name>
    <dbReference type="NCBI Taxonomy" id="75743"/>
    <lineage>
        <taxon>Eukaryota</taxon>
        <taxon>Metazoa</taxon>
        <taxon>Chordata</taxon>
        <taxon>Craniata</taxon>
        <taxon>Vertebrata</taxon>
        <taxon>Chondrichthyes</taxon>
        <taxon>Elasmobranchii</taxon>
        <taxon>Galeomorphii</taxon>
        <taxon>Galeoidea</taxon>
        <taxon>Carcharhiniformes</taxon>
        <taxon>Scyliorhinidae</taxon>
        <taxon>Scyliorhinus</taxon>
    </lineage>
</organism>
<accession>A0A401Q7X3</accession>
<dbReference type="EMBL" id="BFAA01021537">
    <property type="protein sequence ID" value="GCB81479.1"/>
    <property type="molecule type" value="Genomic_DNA"/>
</dbReference>
<feature type="non-terminal residue" evidence="2">
    <location>
        <position position="111"/>
    </location>
</feature>
<dbReference type="Proteomes" id="UP000288216">
    <property type="component" value="Unassembled WGS sequence"/>
</dbReference>